<dbReference type="CDD" id="cd15862">
    <property type="entry name" value="SNARE_Vti1"/>
    <property type="match status" value="1"/>
</dbReference>
<dbReference type="InParanoid" id="A0A024GSD6"/>
<feature type="domain" description="Vesicle transport v-SNARE N-terminal" evidence="11">
    <location>
        <begin position="1"/>
        <end position="93"/>
    </location>
</feature>
<dbReference type="GO" id="GO:0005789">
    <property type="term" value="C:endoplasmic reticulum membrane"/>
    <property type="evidence" value="ECO:0007669"/>
    <property type="project" value="TreeGrafter"/>
</dbReference>
<keyword evidence="5" id="KW-0653">Protein transport</keyword>
<dbReference type="Gene3D" id="1.20.58.400">
    <property type="entry name" value="t-snare proteins"/>
    <property type="match status" value="1"/>
</dbReference>
<dbReference type="PANTHER" id="PTHR21230:SF84">
    <property type="entry name" value="VESICLE TRANSPORT V-SNARE N-TERMINAL DOMAIN-CONTAINING PROTEIN"/>
    <property type="match status" value="1"/>
</dbReference>
<gene>
    <name evidence="12" type="ORF">BN9_107580</name>
</gene>
<evidence type="ECO:0000256" key="10">
    <source>
        <dbReference type="SAM" id="Phobius"/>
    </source>
</evidence>
<keyword evidence="4 10" id="KW-0812">Transmembrane</keyword>
<dbReference type="SUPFAM" id="SSF58038">
    <property type="entry name" value="SNARE fusion complex"/>
    <property type="match status" value="1"/>
</dbReference>
<reference evidence="12 13" key="1">
    <citation type="submission" date="2012-05" db="EMBL/GenBank/DDBJ databases">
        <title>Recombination and specialization in a pathogen metapopulation.</title>
        <authorList>
            <person name="Gardiner A."/>
            <person name="Kemen E."/>
            <person name="Schultz-Larsen T."/>
            <person name="MacLean D."/>
            <person name="Van Oosterhout C."/>
            <person name="Jones J.D.G."/>
        </authorList>
    </citation>
    <scope>NUCLEOTIDE SEQUENCE [LARGE SCALE GENOMIC DNA]</scope>
    <source>
        <strain evidence="12 13">Ac Nc2</strain>
    </source>
</reference>
<dbReference type="GO" id="GO:0005484">
    <property type="term" value="F:SNAP receptor activity"/>
    <property type="evidence" value="ECO:0007669"/>
    <property type="project" value="TreeGrafter"/>
</dbReference>
<keyword evidence="7 9" id="KW-0175">Coiled coil</keyword>
<evidence type="ECO:0000256" key="3">
    <source>
        <dbReference type="ARBA" id="ARBA00022448"/>
    </source>
</evidence>
<protein>
    <recommendedName>
        <fullName evidence="11">Vesicle transport v-SNARE N-terminal domain-containing protein</fullName>
    </recommendedName>
</protein>
<name>A0A024GSD6_9STRA</name>
<dbReference type="Gene3D" id="1.20.5.110">
    <property type="match status" value="1"/>
</dbReference>
<dbReference type="GO" id="GO:0012507">
    <property type="term" value="C:ER to Golgi transport vesicle membrane"/>
    <property type="evidence" value="ECO:0007669"/>
    <property type="project" value="TreeGrafter"/>
</dbReference>
<dbReference type="Pfam" id="PF05008">
    <property type="entry name" value="V-SNARE"/>
    <property type="match status" value="1"/>
</dbReference>
<keyword evidence="3" id="KW-0813">Transport</keyword>
<dbReference type="PANTHER" id="PTHR21230">
    <property type="entry name" value="VESICLE TRANSPORT V-SNARE PROTEIN VTI1-RELATED"/>
    <property type="match status" value="1"/>
</dbReference>
<keyword evidence="8 10" id="KW-0472">Membrane</keyword>
<dbReference type="EMBL" id="CAIX01000298">
    <property type="protein sequence ID" value="CCI49442.1"/>
    <property type="molecule type" value="Genomic_DNA"/>
</dbReference>
<dbReference type="AlphaFoldDB" id="A0A024GSD6"/>
<feature type="coiled-coil region" evidence="9">
    <location>
        <begin position="69"/>
        <end position="96"/>
    </location>
</feature>
<evidence type="ECO:0000256" key="9">
    <source>
        <dbReference type="SAM" id="Coils"/>
    </source>
</evidence>
<dbReference type="GO" id="GO:0000149">
    <property type="term" value="F:SNARE binding"/>
    <property type="evidence" value="ECO:0007669"/>
    <property type="project" value="TreeGrafter"/>
</dbReference>
<sequence>MTSIFDGYDEEYRALASDISKKISDVATYEQEPDKKKSSLLHIGDLLKQGNQLIQQMELEARSLDVATRRELSKKVEQYRKSLGSLNEDFKKIREREERDGVFGNRSDPNEDQRNRMELATERMRGSTDKLDAARRTVAETEDVALSITGELARNREKIHAAHTKVKSVNEMARQGASIVGRMSARDRRQKSALMIAAGLIGVAIIVVIYFGIFR</sequence>
<evidence type="ECO:0000313" key="12">
    <source>
        <dbReference type="EMBL" id="CCI49442.1"/>
    </source>
</evidence>
<proteinExistence type="inferred from homology"/>
<dbReference type="GO" id="GO:0031201">
    <property type="term" value="C:SNARE complex"/>
    <property type="evidence" value="ECO:0007669"/>
    <property type="project" value="TreeGrafter"/>
</dbReference>
<comment type="caution">
    <text evidence="12">The sequence shown here is derived from an EMBL/GenBank/DDBJ whole genome shotgun (WGS) entry which is preliminary data.</text>
</comment>
<evidence type="ECO:0000256" key="5">
    <source>
        <dbReference type="ARBA" id="ARBA00022927"/>
    </source>
</evidence>
<dbReference type="SUPFAM" id="SSF47661">
    <property type="entry name" value="t-snare proteins"/>
    <property type="match status" value="1"/>
</dbReference>
<dbReference type="GO" id="GO:0005794">
    <property type="term" value="C:Golgi apparatus"/>
    <property type="evidence" value="ECO:0007669"/>
    <property type="project" value="TreeGrafter"/>
</dbReference>
<evidence type="ECO:0000256" key="7">
    <source>
        <dbReference type="ARBA" id="ARBA00023054"/>
    </source>
</evidence>
<evidence type="ECO:0000313" key="13">
    <source>
        <dbReference type="Proteomes" id="UP000053237"/>
    </source>
</evidence>
<evidence type="ECO:0000256" key="6">
    <source>
        <dbReference type="ARBA" id="ARBA00022989"/>
    </source>
</evidence>
<dbReference type="Proteomes" id="UP000053237">
    <property type="component" value="Unassembled WGS sequence"/>
</dbReference>
<keyword evidence="6 10" id="KW-1133">Transmembrane helix</keyword>
<comment type="similarity">
    <text evidence="2">Belongs to the VTI1 family.</text>
</comment>
<organism evidence="12 13">
    <name type="scientific">Albugo candida</name>
    <dbReference type="NCBI Taxonomy" id="65357"/>
    <lineage>
        <taxon>Eukaryota</taxon>
        <taxon>Sar</taxon>
        <taxon>Stramenopiles</taxon>
        <taxon>Oomycota</taxon>
        <taxon>Peronosporomycetes</taxon>
        <taxon>Albuginales</taxon>
        <taxon>Albuginaceae</taxon>
        <taxon>Albugo</taxon>
    </lineage>
</organism>
<dbReference type="GO" id="GO:0006886">
    <property type="term" value="P:intracellular protein transport"/>
    <property type="evidence" value="ECO:0007669"/>
    <property type="project" value="InterPro"/>
</dbReference>
<evidence type="ECO:0000259" key="11">
    <source>
        <dbReference type="Pfam" id="PF05008"/>
    </source>
</evidence>
<feature type="transmembrane region" description="Helical" evidence="10">
    <location>
        <begin position="192"/>
        <end position="213"/>
    </location>
</feature>
<dbReference type="InterPro" id="IPR038407">
    <property type="entry name" value="v-SNARE_N_sf"/>
</dbReference>
<comment type="subcellular location">
    <subcellularLocation>
        <location evidence="1">Membrane</location>
        <topology evidence="1">Single-pass type IV membrane protein</topology>
    </subcellularLocation>
</comment>
<evidence type="ECO:0000256" key="4">
    <source>
        <dbReference type="ARBA" id="ARBA00022692"/>
    </source>
</evidence>
<dbReference type="GO" id="GO:0006906">
    <property type="term" value="P:vesicle fusion"/>
    <property type="evidence" value="ECO:0007669"/>
    <property type="project" value="TreeGrafter"/>
</dbReference>
<evidence type="ECO:0000256" key="1">
    <source>
        <dbReference type="ARBA" id="ARBA00004211"/>
    </source>
</evidence>
<evidence type="ECO:0000256" key="8">
    <source>
        <dbReference type="ARBA" id="ARBA00023136"/>
    </source>
</evidence>
<dbReference type="InterPro" id="IPR007705">
    <property type="entry name" value="Vesicle_trsprt_v-SNARE_N"/>
</dbReference>
<evidence type="ECO:0000256" key="2">
    <source>
        <dbReference type="ARBA" id="ARBA00006108"/>
    </source>
</evidence>
<dbReference type="STRING" id="65357.A0A024GSD6"/>
<accession>A0A024GSD6</accession>
<dbReference type="InterPro" id="IPR010989">
    <property type="entry name" value="SNARE"/>
</dbReference>
<dbReference type="GO" id="GO:0031902">
    <property type="term" value="C:late endosome membrane"/>
    <property type="evidence" value="ECO:0007669"/>
    <property type="project" value="TreeGrafter"/>
</dbReference>
<dbReference type="FunCoup" id="A0A024GSD6">
    <property type="interactions" value="171"/>
</dbReference>
<keyword evidence="13" id="KW-1185">Reference proteome</keyword>